<dbReference type="InterPro" id="IPR005119">
    <property type="entry name" value="LysR_subst-bd"/>
</dbReference>
<dbReference type="Gene3D" id="1.10.10.10">
    <property type="entry name" value="Winged helix-like DNA-binding domain superfamily/Winged helix DNA-binding domain"/>
    <property type="match status" value="1"/>
</dbReference>
<dbReference type="Proteomes" id="UP001271769">
    <property type="component" value="Unassembled WGS sequence"/>
</dbReference>
<dbReference type="Gene3D" id="3.40.190.10">
    <property type="entry name" value="Periplasmic binding protein-like II"/>
    <property type="match status" value="2"/>
</dbReference>
<dbReference type="Pfam" id="PF03466">
    <property type="entry name" value="LysR_substrate"/>
    <property type="match status" value="1"/>
</dbReference>
<name>A0ABU5DX32_9PROT</name>
<reference evidence="6 7" key="1">
    <citation type="journal article" date="2013" name="Antonie Van Leeuwenhoek">
        <title>Dongia rigui sp. nov., isolated from freshwater of a large wetland in Korea.</title>
        <authorList>
            <person name="Baik K.S."/>
            <person name="Hwang Y.M."/>
            <person name="Choi J.S."/>
            <person name="Kwon J."/>
            <person name="Seong C.N."/>
        </authorList>
    </citation>
    <scope>NUCLEOTIDE SEQUENCE [LARGE SCALE GENOMIC DNA]</scope>
    <source>
        <strain evidence="6 7">04SU4-P</strain>
    </source>
</reference>
<protein>
    <submittedName>
        <fullName evidence="6">LysR substrate-binding domain-containing protein</fullName>
    </submittedName>
</protein>
<comment type="caution">
    <text evidence="6">The sequence shown here is derived from an EMBL/GenBank/DDBJ whole genome shotgun (WGS) entry which is preliminary data.</text>
</comment>
<organism evidence="6 7">
    <name type="scientific">Dongia rigui</name>
    <dbReference type="NCBI Taxonomy" id="940149"/>
    <lineage>
        <taxon>Bacteria</taxon>
        <taxon>Pseudomonadati</taxon>
        <taxon>Pseudomonadota</taxon>
        <taxon>Alphaproteobacteria</taxon>
        <taxon>Rhodospirillales</taxon>
        <taxon>Dongiaceae</taxon>
        <taxon>Dongia</taxon>
    </lineage>
</organism>
<dbReference type="InterPro" id="IPR036388">
    <property type="entry name" value="WH-like_DNA-bd_sf"/>
</dbReference>
<dbReference type="PROSITE" id="PS50931">
    <property type="entry name" value="HTH_LYSR"/>
    <property type="match status" value="1"/>
</dbReference>
<evidence type="ECO:0000313" key="6">
    <source>
        <dbReference type="EMBL" id="MDY0871475.1"/>
    </source>
</evidence>
<evidence type="ECO:0000313" key="7">
    <source>
        <dbReference type="Proteomes" id="UP001271769"/>
    </source>
</evidence>
<dbReference type="InterPro" id="IPR036390">
    <property type="entry name" value="WH_DNA-bd_sf"/>
</dbReference>
<dbReference type="SUPFAM" id="SSF46785">
    <property type="entry name" value="Winged helix' DNA-binding domain"/>
    <property type="match status" value="1"/>
</dbReference>
<dbReference type="InterPro" id="IPR058163">
    <property type="entry name" value="LysR-type_TF_proteobact-type"/>
</dbReference>
<dbReference type="SUPFAM" id="SSF53850">
    <property type="entry name" value="Periplasmic binding protein-like II"/>
    <property type="match status" value="1"/>
</dbReference>
<proteinExistence type="inferred from homology"/>
<keyword evidence="4" id="KW-0804">Transcription</keyword>
<keyword evidence="2" id="KW-0805">Transcription regulation</keyword>
<dbReference type="CDD" id="cd08432">
    <property type="entry name" value="PBP2_GcdR_TrpI_HvrB_AmpR_like"/>
    <property type="match status" value="1"/>
</dbReference>
<evidence type="ECO:0000256" key="3">
    <source>
        <dbReference type="ARBA" id="ARBA00023125"/>
    </source>
</evidence>
<evidence type="ECO:0000256" key="2">
    <source>
        <dbReference type="ARBA" id="ARBA00023015"/>
    </source>
</evidence>
<accession>A0ABU5DX32</accession>
<dbReference type="EMBL" id="JAXCLX010000001">
    <property type="protein sequence ID" value="MDY0871475.1"/>
    <property type="molecule type" value="Genomic_DNA"/>
</dbReference>
<keyword evidence="3" id="KW-0238">DNA-binding</keyword>
<evidence type="ECO:0000256" key="4">
    <source>
        <dbReference type="ARBA" id="ARBA00023163"/>
    </source>
</evidence>
<evidence type="ECO:0000259" key="5">
    <source>
        <dbReference type="PROSITE" id="PS50931"/>
    </source>
</evidence>
<dbReference type="InterPro" id="IPR000847">
    <property type="entry name" value="LysR_HTH_N"/>
</dbReference>
<comment type="similarity">
    <text evidence="1">Belongs to the LysR transcriptional regulatory family.</text>
</comment>
<dbReference type="PANTHER" id="PTHR30537">
    <property type="entry name" value="HTH-TYPE TRANSCRIPTIONAL REGULATOR"/>
    <property type="match status" value="1"/>
</dbReference>
<sequence length="302" mass="33107">MSERMPMLPALRAFEAVARLGSVRAAAADLHVTPAAVSQQVKALEADLGRPLIRRRGNALELTETGAAGSDTLQAAFRLMAEAVKQMREHQAQPQIRLSVDPTLAASWLIGRLPRYRALPGSVDLLLDANRRYADFARDQVDAAIRFGIGRFPGLAAHFLLAEELFPVCSPKLLRGDHPLKVPADLRHHTLLHNDWSTRLGNWPNWQDWLSAAGAKGVDAKSGLHFNDGLVVLEAALSGQGVFLGNTTAVQDLIAARKLVAPFPLRLKSDLGYYFVCPDHATRRREIIVLCDWLKAEANVPS</sequence>
<evidence type="ECO:0000256" key="1">
    <source>
        <dbReference type="ARBA" id="ARBA00009437"/>
    </source>
</evidence>
<dbReference type="RefSeq" id="WP_320499903.1">
    <property type="nucleotide sequence ID" value="NZ_JAXCLX010000001.1"/>
</dbReference>
<gene>
    <name evidence="6" type="ORF">SMD31_06060</name>
</gene>
<dbReference type="PANTHER" id="PTHR30537:SF74">
    <property type="entry name" value="HTH-TYPE TRANSCRIPTIONAL REGULATOR TRPI"/>
    <property type="match status" value="1"/>
</dbReference>
<keyword evidence="7" id="KW-1185">Reference proteome</keyword>
<feature type="domain" description="HTH lysR-type" evidence="5">
    <location>
        <begin position="6"/>
        <end position="63"/>
    </location>
</feature>
<dbReference type="Pfam" id="PF00126">
    <property type="entry name" value="HTH_1"/>
    <property type="match status" value="1"/>
</dbReference>